<dbReference type="InterPro" id="IPR011701">
    <property type="entry name" value="MFS"/>
</dbReference>
<feature type="transmembrane region" description="Helical" evidence="6">
    <location>
        <begin position="842"/>
        <end position="861"/>
    </location>
</feature>
<accession>A0A8H4PGU4</accession>
<feature type="compositionally biased region" description="Low complexity" evidence="5">
    <location>
        <begin position="1"/>
        <end position="12"/>
    </location>
</feature>
<name>A0A8H4PGU4_9HYPO</name>
<keyword evidence="6" id="KW-0472">Membrane</keyword>
<evidence type="ECO:0000256" key="2">
    <source>
        <dbReference type="ARBA" id="ARBA00006727"/>
    </source>
</evidence>
<keyword evidence="3" id="KW-0325">Glycoprotein</keyword>
<dbReference type="GO" id="GO:0003677">
    <property type="term" value="F:DNA binding"/>
    <property type="evidence" value="ECO:0007669"/>
    <property type="project" value="InterPro"/>
</dbReference>
<dbReference type="InterPro" id="IPR007219">
    <property type="entry name" value="XnlR_reg_dom"/>
</dbReference>
<dbReference type="GO" id="GO:0008270">
    <property type="term" value="F:zinc ion binding"/>
    <property type="evidence" value="ECO:0007669"/>
    <property type="project" value="InterPro"/>
</dbReference>
<feature type="transmembrane region" description="Helical" evidence="6">
    <location>
        <begin position="701"/>
        <end position="720"/>
    </location>
</feature>
<proteinExistence type="inferred from homology"/>
<dbReference type="AlphaFoldDB" id="A0A8H4PGU4"/>
<keyword evidence="9" id="KW-1185">Reference proteome</keyword>
<dbReference type="PANTHER" id="PTHR11360:SF177">
    <property type="entry name" value="RIBOFLAVIN TRANSPORTER MCH5"/>
    <property type="match status" value="1"/>
</dbReference>
<dbReference type="GO" id="GO:0017183">
    <property type="term" value="P:protein histidyl modification to diphthamide"/>
    <property type="evidence" value="ECO:0007669"/>
    <property type="project" value="InterPro"/>
</dbReference>
<dbReference type="SUPFAM" id="SSF103473">
    <property type="entry name" value="MFS general substrate transporter"/>
    <property type="match status" value="1"/>
</dbReference>
<feature type="domain" description="Major facilitator superfamily (MFS) profile" evidence="7">
    <location>
        <begin position="572"/>
        <end position="969"/>
    </location>
</feature>
<feature type="compositionally biased region" description="Low complexity" evidence="5">
    <location>
        <begin position="40"/>
        <end position="50"/>
    </location>
</feature>
<evidence type="ECO:0000313" key="9">
    <source>
        <dbReference type="Proteomes" id="UP000554235"/>
    </source>
</evidence>
<keyword evidence="6" id="KW-1133">Transmembrane helix</keyword>
<dbReference type="SFLD" id="SFLDS00032">
    <property type="entry name" value="Radical_SAM_3-amino-3-carboxyp"/>
    <property type="match status" value="1"/>
</dbReference>
<dbReference type="InterPro" id="IPR016435">
    <property type="entry name" value="DPH1/DPH2"/>
</dbReference>
<evidence type="ECO:0000256" key="6">
    <source>
        <dbReference type="SAM" id="Phobius"/>
    </source>
</evidence>
<dbReference type="EMBL" id="JAADYS010000505">
    <property type="protein sequence ID" value="KAF4469216.1"/>
    <property type="molecule type" value="Genomic_DNA"/>
</dbReference>
<evidence type="ECO:0000256" key="5">
    <source>
        <dbReference type="SAM" id="MobiDB-lite"/>
    </source>
</evidence>
<evidence type="ECO:0000256" key="1">
    <source>
        <dbReference type="ARBA" id="ARBA00004141"/>
    </source>
</evidence>
<dbReference type="GO" id="GO:0022857">
    <property type="term" value="F:transmembrane transporter activity"/>
    <property type="evidence" value="ECO:0007669"/>
    <property type="project" value="InterPro"/>
</dbReference>
<dbReference type="SMART" id="SM00906">
    <property type="entry name" value="Fungal_trans"/>
    <property type="match status" value="1"/>
</dbReference>
<dbReference type="CDD" id="cd17352">
    <property type="entry name" value="MFS_MCT_SLC16"/>
    <property type="match status" value="1"/>
</dbReference>
<dbReference type="GO" id="GO:0006351">
    <property type="term" value="P:DNA-templated transcription"/>
    <property type="evidence" value="ECO:0007669"/>
    <property type="project" value="InterPro"/>
</dbReference>
<gene>
    <name evidence="8" type="ORF">FALBO_3885</name>
</gene>
<dbReference type="CDD" id="cd12148">
    <property type="entry name" value="fungal_TF_MHR"/>
    <property type="match status" value="1"/>
</dbReference>
<dbReference type="InterPro" id="IPR020846">
    <property type="entry name" value="MFS_dom"/>
</dbReference>
<feature type="transmembrane region" description="Helical" evidence="6">
    <location>
        <begin position="732"/>
        <end position="751"/>
    </location>
</feature>
<feature type="transmembrane region" description="Helical" evidence="6">
    <location>
        <begin position="902"/>
        <end position="925"/>
    </location>
</feature>
<dbReference type="Pfam" id="PF07690">
    <property type="entry name" value="MFS_1"/>
    <property type="match status" value="1"/>
</dbReference>
<reference evidence="8 9" key="1">
    <citation type="submission" date="2020-01" db="EMBL/GenBank/DDBJ databases">
        <title>Identification and distribution of gene clusters putatively required for synthesis of sphingolipid metabolism inhibitors in phylogenetically diverse species of the filamentous fungus Fusarium.</title>
        <authorList>
            <person name="Kim H.-S."/>
            <person name="Busman M."/>
            <person name="Brown D.W."/>
            <person name="Divon H."/>
            <person name="Uhlig S."/>
            <person name="Proctor R.H."/>
        </authorList>
    </citation>
    <scope>NUCLEOTIDE SEQUENCE [LARGE SCALE GENOMIC DNA]</scope>
    <source>
        <strain evidence="8 9">NRRL 20459</strain>
    </source>
</reference>
<dbReference type="GO" id="GO:0016020">
    <property type="term" value="C:membrane"/>
    <property type="evidence" value="ECO:0007669"/>
    <property type="project" value="UniProtKB-SubCell"/>
</dbReference>
<evidence type="ECO:0000256" key="4">
    <source>
        <dbReference type="ARBA" id="ARBA00023242"/>
    </source>
</evidence>
<comment type="caution">
    <text evidence="8">The sequence shown here is derived from an EMBL/GenBank/DDBJ whole genome shotgun (WGS) entry which is preliminary data.</text>
</comment>
<dbReference type="GO" id="GO:0090560">
    <property type="term" value="F:2-(3-amino-3-carboxypropyl)histidine synthase activity"/>
    <property type="evidence" value="ECO:0007669"/>
    <property type="project" value="InterPro"/>
</dbReference>
<dbReference type="InterPro" id="IPR036259">
    <property type="entry name" value="MFS_trans_sf"/>
</dbReference>
<feature type="transmembrane region" description="Helical" evidence="6">
    <location>
        <begin position="614"/>
        <end position="636"/>
    </location>
</feature>
<keyword evidence="4" id="KW-0539">Nucleus</keyword>
<feature type="transmembrane region" description="Helical" evidence="6">
    <location>
        <begin position="643"/>
        <end position="661"/>
    </location>
</feature>
<dbReference type="Gene3D" id="1.20.1250.20">
    <property type="entry name" value="MFS general substrate transporter like domains"/>
    <property type="match status" value="2"/>
</dbReference>
<protein>
    <submittedName>
        <fullName evidence="8">Riboflavin transporter MCH5</fullName>
    </submittedName>
</protein>
<evidence type="ECO:0000256" key="3">
    <source>
        <dbReference type="ARBA" id="ARBA00023180"/>
    </source>
</evidence>
<dbReference type="PANTHER" id="PTHR11360">
    <property type="entry name" value="MONOCARBOXYLATE TRANSPORTER"/>
    <property type="match status" value="1"/>
</dbReference>
<feature type="region of interest" description="Disordered" evidence="5">
    <location>
        <begin position="1"/>
        <end position="52"/>
    </location>
</feature>
<evidence type="ECO:0000259" key="7">
    <source>
        <dbReference type="PROSITE" id="PS50850"/>
    </source>
</evidence>
<sequence>MNGQQPPCQPCQRSSASCIFSDRSNRQSEVDVTALPPTPNQETQTPTAAPLPTSPIVQSHHSILPEAFPVPVNEHISQTEQWSTAAPTPINTVLPTQSPLTQISQSLEDMQGHRYQLCGASSDADPWLLRHCKFDDYGFQRFFKVHFRNAGGVPTRELIPAHFVVTEQDATSIDNDVAQDRDLRAELALMVPPNNGQRLLRLFMKRVFPILPILSRSQLGLGREQDIPEPHVLDKIPAHLLAAIYATAFSFASEDDYLSLATTHEKPPISKLWQFVRRLIIENDPSPQISVLQAAILYIHRQIQDGQSDVVAETASTWSLMGMMVGLAHSLGLNLECRLFGLPNHEKRIRRRVWWALYNEDKWMSMMFGRPPYIRSSEWDVSKLDDADFVTLSDPTPSSSKVRFTFQSACDLAVIAESVQEKLYSLRASQRLGEDISTSVEVAKPLLHSLNAWRESLSLPANDRETVVGALEALPSTIYHAYLVLLMFTLAELFLRPINKGIHFPGPWPASAEAAESNVIQRTGDGQHDGDGCDPEKAPSALRYGAIGDSGTVDTASIGRGVDLEFPEGGLQAWLVVFGSFCGMLSVYGLINTAAVFESYFSEHQLREYSSSEIGWIFSLYLFVVFFVGIQVGPVFDKYGPRVMVATGGVLIAASLLVLSVCEEYYQIILSYSVVGGLGGALLNSPAYATIAHFFDVRRGFATGIAMTAGSIGGIVFPIFLQKLLPKLGFGWTTRILGFMILGLAVPSTLFMRSRLPPQDKVTSVWPDLSMFKDLKFTLSAVGIFFMEWGLFVPLTYIVSYAGRASGDMTDSYTLLSILNAGSLLGRFLPGLLADHIGRFNVILITIAMCCASVFGLWLPAGESKAMLIAFAVVFGFASGSNLGLTPVCLGQLCDPRDYGRFISTAFMVASFGTLSSLPIAGAILEAGHRRDAGWMALIAFAGLSYALALACYLGARVLAVGWSIKKVF</sequence>
<dbReference type="Proteomes" id="UP000554235">
    <property type="component" value="Unassembled WGS sequence"/>
</dbReference>
<dbReference type="OrthoDB" id="410267at2759"/>
<feature type="transmembrane region" description="Helical" evidence="6">
    <location>
        <begin position="937"/>
        <end position="960"/>
    </location>
</feature>
<evidence type="ECO:0000313" key="8">
    <source>
        <dbReference type="EMBL" id="KAF4469216.1"/>
    </source>
</evidence>
<dbReference type="Pfam" id="PF04082">
    <property type="entry name" value="Fungal_trans"/>
    <property type="match status" value="1"/>
</dbReference>
<feature type="transmembrane region" description="Helical" evidence="6">
    <location>
        <begin position="667"/>
        <end position="689"/>
    </location>
</feature>
<dbReference type="InterPro" id="IPR050327">
    <property type="entry name" value="Proton-linked_MCT"/>
</dbReference>
<comment type="subcellular location">
    <subcellularLocation>
        <location evidence="1">Membrane</location>
        <topology evidence="1">Multi-pass membrane protein</topology>
    </subcellularLocation>
</comment>
<feature type="transmembrane region" description="Helical" evidence="6">
    <location>
        <begin position="867"/>
        <end position="890"/>
    </location>
</feature>
<feature type="transmembrane region" description="Helical" evidence="6">
    <location>
        <begin position="777"/>
        <end position="800"/>
    </location>
</feature>
<dbReference type="PROSITE" id="PS50850">
    <property type="entry name" value="MFS"/>
    <property type="match status" value="1"/>
</dbReference>
<keyword evidence="6" id="KW-0812">Transmembrane</keyword>
<comment type="similarity">
    <text evidence="2">Belongs to the major facilitator superfamily. Monocarboxylate porter (TC 2.A.1.13) family.</text>
</comment>
<organism evidence="8 9">
    <name type="scientific">Fusarium albosuccineum</name>
    <dbReference type="NCBI Taxonomy" id="1237068"/>
    <lineage>
        <taxon>Eukaryota</taxon>
        <taxon>Fungi</taxon>
        <taxon>Dikarya</taxon>
        <taxon>Ascomycota</taxon>
        <taxon>Pezizomycotina</taxon>
        <taxon>Sordariomycetes</taxon>
        <taxon>Hypocreomycetidae</taxon>
        <taxon>Hypocreales</taxon>
        <taxon>Nectriaceae</taxon>
        <taxon>Fusarium</taxon>
        <taxon>Fusarium decemcellulare species complex</taxon>
    </lineage>
</organism>
<feature type="transmembrane region" description="Helical" evidence="6">
    <location>
        <begin position="573"/>
        <end position="594"/>
    </location>
</feature>